<dbReference type="InterPro" id="IPR050272">
    <property type="entry name" value="Isochorismatase-like_hydrls"/>
</dbReference>
<protein>
    <submittedName>
        <fullName evidence="3">Unannotated protein</fullName>
    </submittedName>
</protein>
<dbReference type="PANTHER" id="PTHR43540">
    <property type="entry name" value="PEROXYUREIDOACRYLATE/UREIDOACRYLATE AMIDOHYDROLASE-RELATED"/>
    <property type="match status" value="1"/>
</dbReference>
<keyword evidence="1" id="KW-0378">Hydrolase</keyword>
<proteinExistence type="predicted"/>
<feature type="domain" description="Isochorismatase-like" evidence="2">
    <location>
        <begin position="8"/>
        <end position="192"/>
    </location>
</feature>
<dbReference type="EMBL" id="CAEZXN010000001">
    <property type="protein sequence ID" value="CAB4683090.1"/>
    <property type="molecule type" value="Genomic_DNA"/>
</dbReference>
<reference evidence="3" key="1">
    <citation type="submission" date="2020-05" db="EMBL/GenBank/DDBJ databases">
        <authorList>
            <person name="Chiriac C."/>
            <person name="Salcher M."/>
            <person name="Ghai R."/>
            <person name="Kavagutti S V."/>
        </authorList>
    </citation>
    <scope>NUCLEOTIDE SEQUENCE</scope>
</reference>
<dbReference type="CDD" id="cd00431">
    <property type="entry name" value="cysteine_hydrolases"/>
    <property type="match status" value="1"/>
</dbReference>
<dbReference type="AlphaFoldDB" id="A0A6J6M6E8"/>
<evidence type="ECO:0000313" key="6">
    <source>
        <dbReference type="EMBL" id="CAB5070864.1"/>
    </source>
</evidence>
<evidence type="ECO:0000313" key="4">
    <source>
        <dbReference type="EMBL" id="CAB4683090.1"/>
    </source>
</evidence>
<evidence type="ECO:0000256" key="1">
    <source>
        <dbReference type="ARBA" id="ARBA00022801"/>
    </source>
</evidence>
<dbReference type="InterPro" id="IPR000868">
    <property type="entry name" value="Isochorismatase-like_dom"/>
</dbReference>
<dbReference type="GO" id="GO:0016787">
    <property type="term" value="F:hydrolase activity"/>
    <property type="evidence" value="ECO:0007669"/>
    <property type="project" value="UniProtKB-KW"/>
</dbReference>
<name>A0A6J6M6E8_9ZZZZ</name>
<evidence type="ECO:0000313" key="3">
    <source>
        <dbReference type="EMBL" id="CAB4669770.1"/>
    </source>
</evidence>
<dbReference type="Gene3D" id="3.40.50.850">
    <property type="entry name" value="Isochorismatase-like"/>
    <property type="match status" value="1"/>
</dbReference>
<sequence length="199" mass="21860">MVPNKDVALLVIDMQNGFCKPKGSMGSLGFDISRCESAIGQVRKLIDAAHKANVPVIYTRYVYQPGYKDGGILPNELVPGLKEIGALQEGSWDAAIVDELTPIEGDLIIDKSRYSAFYGTRLEPLLTGLGTRNLVMCGVTTNMCVETSARDASQRDYHTHVIEDACAEVDHQRHLNAIQTISFGFGWINTIDDVLASWK</sequence>
<dbReference type="SUPFAM" id="SSF52499">
    <property type="entry name" value="Isochorismatase-like hydrolases"/>
    <property type="match status" value="1"/>
</dbReference>
<gene>
    <name evidence="3" type="ORF">UFOPK2342_00361</name>
    <name evidence="4" type="ORF">UFOPK2423_00078</name>
    <name evidence="5" type="ORF">UFOPK3266_00787</name>
    <name evidence="6" type="ORF">UFOPK4367_00046</name>
</gene>
<organism evidence="3">
    <name type="scientific">freshwater metagenome</name>
    <dbReference type="NCBI Taxonomy" id="449393"/>
    <lineage>
        <taxon>unclassified sequences</taxon>
        <taxon>metagenomes</taxon>
        <taxon>ecological metagenomes</taxon>
    </lineage>
</organism>
<dbReference type="EMBL" id="CAFBRC010000002">
    <property type="protein sequence ID" value="CAB5070864.1"/>
    <property type="molecule type" value="Genomic_DNA"/>
</dbReference>
<evidence type="ECO:0000259" key="2">
    <source>
        <dbReference type="Pfam" id="PF00857"/>
    </source>
</evidence>
<dbReference type="Pfam" id="PF00857">
    <property type="entry name" value="Isochorismatase"/>
    <property type="match status" value="1"/>
</dbReference>
<dbReference type="InterPro" id="IPR036380">
    <property type="entry name" value="Isochorismatase-like_sf"/>
</dbReference>
<accession>A0A6J6M6E8</accession>
<dbReference type="PANTHER" id="PTHR43540:SF6">
    <property type="entry name" value="ISOCHORISMATASE-LIKE DOMAIN-CONTAINING PROTEIN"/>
    <property type="match status" value="1"/>
</dbReference>
<evidence type="ECO:0000313" key="5">
    <source>
        <dbReference type="EMBL" id="CAB4843020.1"/>
    </source>
</evidence>
<dbReference type="EMBL" id="CAFBAA010000016">
    <property type="protein sequence ID" value="CAB4843020.1"/>
    <property type="molecule type" value="Genomic_DNA"/>
</dbReference>
<dbReference type="EMBL" id="CAEZXB010000004">
    <property type="protein sequence ID" value="CAB4669770.1"/>
    <property type="molecule type" value="Genomic_DNA"/>
</dbReference>